<reference evidence="2 3" key="1">
    <citation type="submission" date="2013-11" db="EMBL/GenBank/DDBJ databases">
        <title>Genome sequencing of Stegodyphus mimosarum.</title>
        <authorList>
            <person name="Bechsgaard J."/>
        </authorList>
    </citation>
    <scope>NUCLEOTIDE SEQUENCE [LARGE SCALE GENOMIC DNA]</scope>
</reference>
<dbReference type="AlphaFoldDB" id="A0A087TDB6"/>
<keyword evidence="3" id="KW-1185">Reference proteome</keyword>
<dbReference type="Proteomes" id="UP000054359">
    <property type="component" value="Unassembled WGS sequence"/>
</dbReference>
<feature type="non-terminal residue" evidence="2">
    <location>
        <position position="270"/>
    </location>
</feature>
<feature type="domain" description="tRNA (32-2'-O)-methyltransferase regulator THADA-like TPR repeats region" evidence="1">
    <location>
        <begin position="134"/>
        <end position="270"/>
    </location>
</feature>
<protein>
    <submittedName>
        <fullName evidence="2">Thyroid adenoma-associated protein-like protein</fullName>
    </submittedName>
</protein>
<name>A0A087TDB6_STEMI</name>
<dbReference type="STRING" id="407821.A0A087TDB6"/>
<dbReference type="GO" id="GO:0005829">
    <property type="term" value="C:cytosol"/>
    <property type="evidence" value="ECO:0007669"/>
    <property type="project" value="TreeGrafter"/>
</dbReference>
<dbReference type="OrthoDB" id="6421132at2759"/>
<sequence length="270" mass="31027">MLSENRSLMKLLFEYIVHHREHFIDSLRHLCRDLFKSLLNLHILTIDMEACQSPLIKELTLFLLKELPYHNRGKYGLISCIVEIIGTEQILIWHPSLPEELYKALTEVSLVTHISDVCENLFKHSSADEPSFQHVWLNPLLKCLYSGSKEQMIAVDEHILPKLLKVKPFSIHFLMSELSYMWENNIGNCFSALISCVKFSEKLKISKSSEMLSTASLMKALCHADDQIRLSAFSLLCESQKTTAPVPFETLKLIKFSLPCNINCQSPSFR</sequence>
<evidence type="ECO:0000313" key="3">
    <source>
        <dbReference type="Proteomes" id="UP000054359"/>
    </source>
</evidence>
<accession>A0A087TDB6</accession>
<gene>
    <name evidence="2" type="ORF">X975_11357</name>
</gene>
<dbReference type="GO" id="GO:0030488">
    <property type="term" value="P:tRNA methylation"/>
    <property type="evidence" value="ECO:0007669"/>
    <property type="project" value="TreeGrafter"/>
</dbReference>
<evidence type="ECO:0000313" key="2">
    <source>
        <dbReference type="EMBL" id="KFM63105.1"/>
    </source>
</evidence>
<dbReference type="InterPro" id="IPR056843">
    <property type="entry name" value="THADA-like_TPR"/>
</dbReference>
<evidence type="ECO:0000259" key="1">
    <source>
        <dbReference type="Pfam" id="PF25150"/>
    </source>
</evidence>
<dbReference type="InterPro" id="IPR051954">
    <property type="entry name" value="tRNA_methyltransferase_THADA"/>
</dbReference>
<proteinExistence type="predicted"/>
<dbReference type="PANTHER" id="PTHR14387">
    <property type="entry name" value="THADA/DEATH RECEPTOR INTERACTING PROTEIN"/>
    <property type="match status" value="1"/>
</dbReference>
<organism evidence="2 3">
    <name type="scientific">Stegodyphus mimosarum</name>
    <name type="common">African social velvet spider</name>
    <dbReference type="NCBI Taxonomy" id="407821"/>
    <lineage>
        <taxon>Eukaryota</taxon>
        <taxon>Metazoa</taxon>
        <taxon>Ecdysozoa</taxon>
        <taxon>Arthropoda</taxon>
        <taxon>Chelicerata</taxon>
        <taxon>Arachnida</taxon>
        <taxon>Araneae</taxon>
        <taxon>Araneomorphae</taxon>
        <taxon>Entelegynae</taxon>
        <taxon>Eresoidea</taxon>
        <taxon>Eresidae</taxon>
        <taxon>Stegodyphus</taxon>
    </lineage>
</organism>
<dbReference type="EMBL" id="KK114701">
    <property type="protein sequence ID" value="KFM63105.1"/>
    <property type="molecule type" value="Genomic_DNA"/>
</dbReference>
<dbReference type="Pfam" id="PF25150">
    <property type="entry name" value="TPR_Trm732"/>
    <property type="match status" value="1"/>
</dbReference>
<dbReference type="PANTHER" id="PTHR14387:SF7">
    <property type="entry name" value="THYROID ADENOMA-ASSOCIATED PROTEIN"/>
    <property type="match status" value="1"/>
</dbReference>